<dbReference type="PROSITE" id="PS50011">
    <property type="entry name" value="PROTEIN_KINASE_DOM"/>
    <property type="match status" value="1"/>
</dbReference>
<comment type="caution">
    <text evidence="2">The sequence shown here is derived from an EMBL/GenBank/DDBJ whole genome shotgun (WGS) entry which is preliminary data.</text>
</comment>
<feature type="domain" description="Protein kinase" evidence="1">
    <location>
        <begin position="37"/>
        <end position="273"/>
    </location>
</feature>
<name>A0A4S4M0W9_9AGAM</name>
<keyword evidence="3" id="KW-1185">Reference proteome</keyword>
<dbReference type="Proteomes" id="UP000310158">
    <property type="component" value="Unassembled WGS sequence"/>
</dbReference>
<sequence>MGRIHRSLPILCLYTAGSNLMLQYTPEGSACARPIEVNIIKAFAPSTVAQTLLVQATDPSLSLPAKLVLKLVDPRFSTPDIYHGYGRNVPWNAAVDDPFKALLSNLLAMDRWEGISSSYGQEVSAFRALSSLQGLHIPRFYGTCRYTVVDGSPNLDPLIANVDGLLIEYINGTPMDKLTVVTDISEADAERVSQGVLHTMRRIRDLKVIYDDVAARNLIFRHDDFDHPVLIDFGSALLKPLQATDDERIETLRGYSEVKDADRCSSRRDHEYE</sequence>
<dbReference type="InterPro" id="IPR000719">
    <property type="entry name" value="Prot_kinase_dom"/>
</dbReference>
<evidence type="ECO:0000313" key="3">
    <source>
        <dbReference type="Proteomes" id="UP000310158"/>
    </source>
</evidence>
<evidence type="ECO:0000259" key="1">
    <source>
        <dbReference type="PROSITE" id="PS50011"/>
    </source>
</evidence>
<accession>A0A4S4M0W9</accession>
<dbReference type="EMBL" id="SGPL01000069">
    <property type="protein sequence ID" value="THH18644.1"/>
    <property type="molecule type" value="Genomic_DNA"/>
</dbReference>
<dbReference type="GO" id="GO:0004672">
    <property type="term" value="F:protein kinase activity"/>
    <property type="evidence" value="ECO:0007669"/>
    <property type="project" value="InterPro"/>
</dbReference>
<dbReference type="AlphaFoldDB" id="A0A4S4M0W9"/>
<dbReference type="GO" id="GO:0005524">
    <property type="term" value="F:ATP binding"/>
    <property type="evidence" value="ECO:0007669"/>
    <property type="project" value="InterPro"/>
</dbReference>
<dbReference type="InterPro" id="IPR011009">
    <property type="entry name" value="Kinase-like_dom_sf"/>
</dbReference>
<reference evidence="2 3" key="1">
    <citation type="submission" date="2019-02" db="EMBL/GenBank/DDBJ databases">
        <title>Genome sequencing of the rare red list fungi Bondarzewia mesenterica.</title>
        <authorList>
            <person name="Buettner E."/>
            <person name="Kellner H."/>
        </authorList>
    </citation>
    <scope>NUCLEOTIDE SEQUENCE [LARGE SCALE GENOMIC DNA]</scope>
    <source>
        <strain evidence="2 3">DSM 108281</strain>
    </source>
</reference>
<organism evidence="2 3">
    <name type="scientific">Bondarzewia mesenterica</name>
    <dbReference type="NCBI Taxonomy" id="1095465"/>
    <lineage>
        <taxon>Eukaryota</taxon>
        <taxon>Fungi</taxon>
        <taxon>Dikarya</taxon>
        <taxon>Basidiomycota</taxon>
        <taxon>Agaricomycotina</taxon>
        <taxon>Agaricomycetes</taxon>
        <taxon>Russulales</taxon>
        <taxon>Bondarzewiaceae</taxon>
        <taxon>Bondarzewia</taxon>
    </lineage>
</organism>
<proteinExistence type="predicted"/>
<protein>
    <recommendedName>
        <fullName evidence="1">Protein kinase domain-containing protein</fullName>
    </recommendedName>
</protein>
<evidence type="ECO:0000313" key="2">
    <source>
        <dbReference type="EMBL" id="THH18644.1"/>
    </source>
</evidence>
<dbReference type="Gene3D" id="1.10.510.10">
    <property type="entry name" value="Transferase(Phosphotransferase) domain 1"/>
    <property type="match status" value="1"/>
</dbReference>
<dbReference type="OrthoDB" id="3250851at2759"/>
<gene>
    <name evidence="2" type="ORF">EW146_g2360</name>
</gene>
<dbReference type="SUPFAM" id="SSF56112">
    <property type="entry name" value="Protein kinase-like (PK-like)"/>
    <property type="match status" value="1"/>
</dbReference>